<dbReference type="Proteomes" id="UP001148018">
    <property type="component" value="Unassembled WGS sequence"/>
</dbReference>
<evidence type="ECO:0000313" key="3">
    <source>
        <dbReference type="Proteomes" id="UP001148018"/>
    </source>
</evidence>
<name>A0A9Q0E2C7_9TELE</name>
<protein>
    <submittedName>
        <fullName evidence="2">Uncharacterized protein</fullName>
    </submittedName>
</protein>
<dbReference type="AlphaFoldDB" id="A0A9Q0E2C7"/>
<proteinExistence type="predicted"/>
<evidence type="ECO:0000256" key="1">
    <source>
        <dbReference type="SAM" id="MobiDB-lite"/>
    </source>
</evidence>
<feature type="region of interest" description="Disordered" evidence="1">
    <location>
        <begin position="82"/>
        <end position="125"/>
    </location>
</feature>
<comment type="caution">
    <text evidence="2">The sequence shown here is derived from an EMBL/GenBank/DDBJ whole genome shotgun (WGS) entry which is preliminary data.</text>
</comment>
<gene>
    <name evidence="2" type="ORF">NHX12_033763</name>
</gene>
<feature type="non-terminal residue" evidence="2">
    <location>
        <position position="1"/>
    </location>
</feature>
<keyword evidence="3" id="KW-1185">Reference proteome</keyword>
<organism evidence="2 3">
    <name type="scientific">Muraenolepis orangiensis</name>
    <name type="common">Patagonian moray cod</name>
    <dbReference type="NCBI Taxonomy" id="630683"/>
    <lineage>
        <taxon>Eukaryota</taxon>
        <taxon>Metazoa</taxon>
        <taxon>Chordata</taxon>
        <taxon>Craniata</taxon>
        <taxon>Vertebrata</taxon>
        <taxon>Euteleostomi</taxon>
        <taxon>Actinopterygii</taxon>
        <taxon>Neopterygii</taxon>
        <taxon>Teleostei</taxon>
        <taxon>Neoteleostei</taxon>
        <taxon>Acanthomorphata</taxon>
        <taxon>Zeiogadaria</taxon>
        <taxon>Gadariae</taxon>
        <taxon>Gadiformes</taxon>
        <taxon>Muraenolepidoidei</taxon>
        <taxon>Muraenolepididae</taxon>
        <taxon>Muraenolepis</taxon>
    </lineage>
</organism>
<feature type="non-terminal residue" evidence="2">
    <location>
        <position position="125"/>
    </location>
</feature>
<sequence length="125" mass="12943">ALEEDSLLMASPRHVWHAVAGQPPITFRSIVAPVLCDPTTPKPEGHAIGEAPRFRFLPGLPGCPAPASSPLPQLDVVLGGEWSGCPPASPSSSSAGQGRDGALDCPPQNVTGQPRCRFRESGIAS</sequence>
<reference evidence="2" key="1">
    <citation type="submission" date="2022-07" db="EMBL/GenBank/DDBJ databases">
        <title>Chromosome-level genome of Muraenolepis orangiensis.</title>
        <authorList>
            <person name="Kim J."/>
        </authorList>
    </citation>
    <scope>NUCLEOTIDE SEQUENCE</scope>
    <source>
        <strain evidence="2">KU_S4_2022</strain>
        <tissue evidence="2">Muscle</tissue>
    </source>
</reference>
<dbReference type="EMBL" id="JANIIK010000048">
    <property type="protein sequence ID" value="KAJ3599809.1"/>
    <property type="molecule type" value="Genomic_DNA"/>
</dbReference>
<evidence type="ECO:0000313" key="2">
    <source>
        <dbReference type="EMBL" id="KAJ3599809.1"/>
    </source>
</evidence>
<accession>A0A9Q0E2C7</accession>